<evidence type="ECO:0000256" key="1">
    <source>
        <dbReference type="SAM" id="SignalP"/>
    </source>
</evidence>
<evidence type="ECO:0008006" key="5">
    <source>
        <dbReference type="Google" id="ProtNLM"/>
    </source>
</evidence>
<accession>A0A024TAE6</accession>
<gene>
    <name evidence="3" type="ORF">DYB32_010869</name>
    <name evidence="2" type="ORF">H310_14662</name>
</gene>
<keyword evidence="4" id="KW-1185">Reference proteome</keyword>
<dbReference type="InterPro" id="IPR036470">
    <property type="entry name" value="Elicitin_sf"/>
</dbReference>
<evidence type="ECO:0000313" key="4">
    <source>
        <dbReference type="Proteomes" id="UP000285060"/>
    </source>
</evidence>
<organism evidence="2">
    <name type="scientific">Aphanomyces invadans</name>
    <dbReference type="NCBI Taxonomy" id="157072"/>
    <lineage>
        <taxon>Eukaryota</taxon>
        <taxon>Sar</taxon>
        <taxon>Stramenopiles</taxon>
        <taxon>Oomycota</taxon>
        <taxon>Saprolegniomycetes</taxon>
        <taxon>Saprolegniales</taxon>
        <taxon>Verrucalvaceae</taxon>
        <taxon>Aphanomyces</taxon>
    </lineage>
</organism>
<dbReference type="RefSeq" id="XP_008880782.1">
    <property type="nucleotide sequence ID" value="XM_008882560.1"/>
</dbReference>
<dbReference type="EMBL" id="KI914030">
    <property type="protein sequence ID" value="ETV90596.1"/>
    <property type="molecule type" value="Genomic_DNA"/>
</dbReference>
<keyword evidence="1" id="KW-0732">Signal</keyword>
<dbReference type="VEuPathDB" id="FungiDB:H310_14662"/>
<name>A0A024TAE6_9STRA</name>
<reference evidence="2" key="1">
    <citation type="submission" date="2013-12" db="EMBL/GenBank/DDBJ databases">
        <title>The Genome Sequence of Aphanomyces invadans NJM9701.</title>
        <authorList>
            <consortium name="The Broad Institute Genomics Platform"/>
            <person name="Russ C."/>
            <person name="Tyler B."/>
            <person name="van West P."/>
            <person name="Dieguez-Uribeondo J."/>
            <person name="Young S.K."/>
            <person name="Zeng Q."/>
            <person name="Gargeya S."/>
            <person name="Fitzgerald M."/>
            <person name="Abouelleil A."/>
            <person name="Alvarado L."/>
            <person name="Chapman S.B."/>
            <person name="Gainer-Dewar J."/>
            <person name="Goldberg J."/>
            <person name="Griggs A."/>
            <person name="Gujja S."/>
            <person name="Hansen M."/>
            <person name="Howarth C."/>
            <person name="Imamovic A."/>
            <person name="Ireland A."/>
            <person name="Larimer J."/>
            <person name="McCowan C."/>
            <person name="Murphy C."/>
            <person name="Pearson M."/>
            <person name="Poon T.W."/>
            <person name="Priest M."/>
            <person name="Roberts A."/>
            <person name="Saif S."/>
            <person name="Shea T."/>
            <person name="Sykes S."/>
            <person name="Wortman J."/>
            <person name="Nusbaum C."/>
            <person name="Birren B."/>
        </authorList>
    </citation>
    <scope>NUCLEOTIDE SEQUENCE [LARGE SCALE GENOMIC DNA]</scope>
    <source>
        <strain evidence="2">NJM9701</strain>
    </source>
</reference>
<reference evidence="3 4" key="2">
    <citation type="submission" date="2018-08" db="EMBL/GenBank/DDBJ databases">
        <title>Aphanomyces genome sequencing and annotation.</title>
        <authorList>
            <person name="Minardi D."/>
            <person name="Oidtmann B."/>
            <person name="Van Der Giezen M."/>
            <person name="Studholme D.J."/>
        </authorList>
    </citation>
    <scope>NUCLEOTIDE SEQUENCE [LARGE SCALE GENOMIC DNA]</scope>
    <source>
        <strain evidence="3 4">NJM0002</strain>
    </source>
</reference>
<dbReference type="GeneID" id="20091712"/>
<sequence length="155" mass="15111">MVRSLLLLALPALASGAVCTQADFLPLLTEIVACTTASGISPTALSGTATPADVIKLCQYPACQAFFRSLATLKCTDAEGNSIAAVATACSALSGATTAMPANDTTTPVSATTASPITTASTAATSAPPNAVTSNGIVTIVSTGALVVAATASMM</sequence>
<feature type="signal peptide" evidence="1">
    <location>
        <begin position="1"/>
        <end position="16"/>
    </location>
</feature>
<dbReference type="OrthoDB" id="79356at2759"/>
<protein>
    <recommendedName>
        <fullName evidence="5">Elicitin</fullName>
    </recommendedName>
</protein>
<dbReference type="AlphaFoldDB" id="A0A024TAE6"/>
<evidence type="ECO:0000313" key="3">
    <source>
        <dbReference type="EMBL" id="RHY14184.1"/>
    </source>
</evidence>
<dbReference type="Proteomes" id="UP000285060">
    <property type="component" value="Unassembled WGS sequence"/>
</dbReference>
<proteinExistence type="predicted"/>
<dbReference type="GO" id="GO:0005576">
    <property type="term" value="C:extracellular region"/>
    <property type="evidence" value="ECO:0007669"/>
    <property type="project" value="InterPro"/>
</dbReference>
<dbReference type="SUPFAM" id="SSF48647">
    <property type="entry name" value="Fungal elicitin"/>
    <property type="match status" value="1"/>
</dbReference>
<dbReference type="EMBL" id="QUSY01004256">
    <property type="protein sequence ID" value="RHY14184.1"/>
    <property type="molecule type" value="Genomic_DNA"/>
</dbReference>
<dbReference type="Gene3D" id="1.10.239.10">
    <property type="entry name" value="Elicitin domain"/>
    <property type="match status" value="1"/>
</dbReference>
<feature type="chain" id="PRO_5038206723" description="Elicitin" evidence="1">
    <location>
        <begin position="17"/>
        <end position="155"/>
    </location>
</feature>
<evidence type="ECO:0000313" key="2">
    <source>
        <dbReference type="EMBL" id="ETV90596.1"/>
    </source>
</evidence>